<dbReference type="InterPro" id="IPR009057">
    <property type="entry name" value="Homeodomain-like_sf"/>
</dbReference>
<dbReference type="SUPFAM" id="SSF46689">
    <property type="entry name" value="Homeodomain-like"/>
    <property type="match status" value="1"/>
</dbReference>
<dbReference type="AlphaFoldDB" id="A0A4R3LQF1"/>
<keyword evidence="1 2" id="KW-0238">DNA-binding</keyword>
<dbReference type="InterPro" id="IPR001647">
    <property type="entry name" value="HTH_TetR"/>
</dbReference>
<evidence type="ECO:0000313" key="4">
    <source>
        <dbReference type="EMBL" id="TCT00745.1"/>
    </source>
</evidence>
<evidence type="ECO:0000313" key="5">
    <source>
        <dbReference type="Proteomes" id="UP000294599"/>
    </source>
</evidence>
<reference evidence="4 5" key="1">
    <citation type="submission" date="2019-03" db="EMBL/GenBank/DDBJ databases">
        <title>Genomic Encyclopedia of Type Strains, Phase IV (KMG-IV): sequencing the most valuable type-strain genomes for metagenomic binning, comparative biology and taxonomic classification.</title>
        <authorList>
            <person name="Goeker M."/>
        </authorList>
    </citation>
    <scope>NUCLEOTIDE SEQUENCE [LARGE SCALE GENOMIC DNA]</scope>
    <source>
        <strain evidence="4 5">DSM 21944</strain>
    </source>
</reference>
<dbReference type="Pfam" id="PF00440">
    <property type="entry name" value="TetR_N"/>
    <property type="match status" value="1"/>
</dbReference>
<dbReference type="Proteomes" id="UP000294599">
    <property type="component" value="Unassembled WGS sequence"/>
</dbReference>
<evidence type="ECO:0000256" key="2">
    <source>
        <dbReference type="PROSITE-ProRule" id="PRU00335"/>
    </source>
</evidence>
<sequence length="180" mass="19609">MRELRGKGYTGFRVDKVSVAAGVSRGAQTHHFPTKEALVLAALESLCEASARASLKVAESLQPDDDVLAHALADAGRFYLGTNYPIALSMLNLGDHESGLRRKVQAMARKYRLPIERAWREALVRTGADEDTVRTVLDLSFAVYRGMAVGRLLCRNAADMAALEHWAGIARACLEGEIAL</sequence>
<feature type="domain" description="HTH tetR-type" evidence="3">
    <location>
        <begin position="1"/>
        <end position="50"/>
    </location>
</feature>
<dbReference type="PROSITE" id="PS50977">
    <property type="entry name" value="HTH_TETR_2"/>
    <property type="match status" value="1"/>
</dbReference>
<dbReference type="GO" id="GO:0003677">
    <property type="term" value="F:DNA binding"/>
    <property type="evidence" value="ECO:0007669"/>
    <property type="project" value="UniProtKB-UniRule"/>
</dbReference>
<evidence type="ECO:0000259" key="3">
    <source>
        <dbReference type="PROSITE" id="PS50977"/>
    </source>
</evidence>
<comment type="caution">
    <text evidence="4">The sequence shown here is derived from an EMBL/GenBank/DDBJ whole genome shotgun (WGS) entry which is preliminary data.</text>
</comment>
<protein>
    <submittedName>
        <fullName evidence="4">TetR family transcriptional regulator</fullName>
    </submittedName>
</protein>
<feature type="DNA-binding region" description="H-T-H motif" evidence="2">
    <location>
        <begin position="13"/>
        <end position="32"/>
    </location>
</feature>
<gene>
    <name evidence="4" type="ORF">EDC25_102110</name>
</gene>
<dbReference type="Gene3D" id="1.10.357.10">
    <property type="entry name" value="Tetracycline Repressor, domain 2"/>
    <property type="match status" value="1"/>
</dbReference>
<proteinExistence type="predicted"/>
<dbReference type="EMBL" id="SMAF01000002">
    <property type="protein sequence ID" value="TCT00745.1"/>
    <property type="molecule type" value="Genomic_DNA"/>
</dbReference>
<keyword evidence="5" id="KW-1185">Reference proteome</keyword>
<name>A0A4R3LQF1_9GAMM</name>
<accession>A0A4R3LQF1</accession>
<evidence type="ECO:0000256" key="1">
    <source>
        <dbReference type="ARBA" id="ARBA00023125"/>
    </source>
</evidence>
<dbReference type="RefSeq" id="WP_170160042.1">
    <property type="nucleotide sequence ID" value="NZ_JBHLWF010000013.1"/>
</dbReference>
<organism evidence="4 5">
    <name type="scientific">Pseudofulvimonas gallinarii</name>
    <dbReference type="NCBI Taxonomy" id="634155"/>
    <lineage>
        <taxon>Bacteria</taxon>
        <taxon>Pseudomonadati</taxon>
        <taxon>Pseudomonadota</taxon>
        <taxon>Gammaproteobacteria</taxon>
        <taxon>Lysobacterales</taxon>
        <taxon>Rhodanobacteraceae</taxon>
        <taxon>Pseudofulvimonas</taxon>
    </lineage>
</organism>